<protein>
    <recommendedName>
        <fullName evidence="15">P-loop containing nucleoside triphosphate hydrolase protein</fullName>
    </recommendedName>
</protein>
<evidence type="ECO:0000259" key="11">
    <source>
        <dbReference type="PROSITE" id="PS50893"/>
    </source>
</evidence>
<dbReference type="InterPro" id="IPR003593">
    <property type="entry name" value="AAA+_ATPase"/>
</dbReference>
<keyword evidence="4" id="KW-0677">Repeat</keyword>
<dbReference type="Pfam" id="PF00005">
    <property type="entry name" value="ABC_tran"/>
    <property type="match status" value="2"/>
</dbReference>
<evidence type="ECO:0000259" key="12">
    <source>
        <dbReference type="PROSITE" id="PS50929"/>
    </source>
</evidence>
<evidence type="ECO:0000313" key="13">
    <source>
        <dbReference type="EMBL" id="OAD05318.1"/>
    </source>
</evidence>
<dbReference type="InterPro" id="IPR036640">
    <property type="entry name" value="ABC1_TM_sf"/>
</dbReference>
<dbReference type="FunFam" id="1.20.1560.10:FF:000013">
    <property type="entry name" value="ABC transporter C family member 2"/>
    <property type="match status" value="1"/>
</dbReference>
<dbReference type="InterPro" id="IPR027417">
    <property type="entry name" value="P-loop_NTPase"/>
</dbReference>
<keyword evidence="5" id="KW-0547">Nucleotide-binding</keyword>
<evidence type="ECO:0000256" key="5">
    <source>
        <dbReference type="ARBA" id="ARBA00022741"/>
    </source>
</evidence>
<evidence type="ECO:0000256" key="8">
    <source>
        <dbReference type="ARBA" id="ARBA00023136"/>
    </source>
</evidence>
<name>A0A168MSU5_MUCCL</name>
<keyword evidence="14" id="KW-1185">Reference proteome</keyword>
<dbReference type="FunFam" id="3.40.50.300:FF:000565">
    <property type="entry name" value="ABC bile acid transporter"/>
    <property type="match status" value="1"/>
</dbReference>
<keyword evidence="7 10" id="KW-1133">Transmembrane helix</keyword>
<evidence type="ECO:0000256" key="3">
    <source>
        <dbReference type="ARBA" id="ARBA00022692"/>
    </source>
</evidence>
<dbReference type="STRING" id="747725.A0A168MSU5"/>
<proteinExistence type="predicted"/>
<dbReference type="VEuPathDB" id="FungiDB:MUCCIDRAFT_139702"/>
<feature type="transmembrane region" description="Helical" evidence="10">
    <location>
        <begin position="945"/>
        <end position="965"/>
    </location>
</feature>
<feature type="transmembrane region" description="Helical" evidence="10">
    <location>
        <begin position="188"/>
        <end position="214"/>
    </location>
</feature>
<dbReference type="InterPro" id="IPR050173">
    <property type="entry name" value="ABC_transporter_C-like"/>
</dbReference>
<evidence type="ECO:0008006" key="15">
    <source>
        <dbReference type="Google" id="ProtNLM"/>
    </source>
</evidence>
<dbReference type="Gene3D" id="1.20.1560.10">
    <property type="entry name" value="ABC transporter type 1, transmembrane domain"/>
    <property type="match status" value="2"/>
</dbReference>
<keyword evidence="2" id="KW-0813">Transport</keyword>
<dbReference type="CDD" id="cd03244">
    <property type="entry name" value="ABCC_MRP_domain2"/>
    <property type="match status" value="1"/>
</dbReference>
<dbReference type="GO" id="GO:0016887">
    <property type="term" value="F:ATP hydrolysis activity"/>
    <property type="evidence" value="ECO:0007669"/>
    <property type="project" value="InterPro"/>
</dbReference>
<evidence type="ECO:0000256" key="7">
    <source>
        <dbReference type="ARBA" id="ARBA00022989"/>
    </source>
</evidence>
<feature type="transmembrane region" description="Helical" evidence="10">
    <location>
        <begin position="21"/>
        <end position="42"/>
    </location>
</feature>
<dbReference type="FunFam" id="3.40.50.300:FF:000825">
    <property type="entry name" value="ABC bile acid transporter"/>
    <property type="match status" value="1"/>
</dbReference>
<dbReference type="SUPFAM" id="SSF52540">
    <property type="entry name" value="P-loop containing nucleoside triphosphate hydrolases"/>
    <property type="match status" value="2"/>
</dbReference>
<sequence>MFGAERDRSLIHRLIHANLPALILQAITTAISAALYYGPAFFLNKLLNLIQEIDAGKQDEFYLIKGVMIVSGLSLSLMVLSIVVGQLYYWGSSSLRVKVKSMLNIELYRKTLRRMGTADMHRDAKDEEEDEVPKTAAAEAAAKKNNAAAEEGQINTIGTIVNLMSTDSQRISDFTTSWFVIIESPIELFVGISFLYSLLGSSCLLGLSVMIITLPLNHYNSLMFAKTQEKLMEARDKRVSLMNEVLQGIRQIKFFAWESNWEKRVLEARDVEIKHLRTTFLSEVLFNFLWQGTPLLVTIVTFFTFTKIQGQELTAPIAFTAITVFTELRSALNSLPETFVDTLQALISVRRIESYLDEEEISPPTTNLDPNCRVRIGFRNATVSWIDVPSDDEDDEEDEDDANTATVVNNTFVLHNLDAHFPNGEFSIICGATGSGKTLMMLSLLGETVLLEGESFCPRTAVSDTLETDVEIPANITRKDWILDHAVAYVSQTAWLRNASIRDNILFGLPYMEKRYKETLYACALDKDMDNLEDGDATEVGEKGITLSGGQRARVALARAVYSRARNVLMDDVLSAVDAHTARHLHDKCLVGPLMEGRTRILITHHVGLCIQEASYVIHLEHGRINLCGSPQELEAQGTLESILDDVVAPTDDEEPDTIEEEVQQLDPELVKPADPKIPVADHNKAAPKQLIKEETRNVGHINSRLYKLYFNALGGSVYWVIVFAFIFGSRALDVAESCRGFGLFSATEGSDQLDMYLTIYILITMTNIVVGAGRFASLYYGTLRASKKLYQQLLQRVLRAPMRFFDTTPVGRILNRFSKDFEYIDSGVPNDLMYFLIQWLIIISAIMTVCTVLPAFVIPMALVTFLNVVIGKRFSAASRELRRMDSVTRSPLFTHFGETLVGVATIRAYGVTRQFMNEMLRRVDENARPFYYVWIANRWVGVRFSFLGAAVNFCTGIFILLSLSYMDASLAGFCLSFVLSYTTQMTMAIKRYTRLEMSFNAVERVVEFMEIEQESPAITALRPPPQWPAEGKIDVKDLQVRYAPDLDPVLKGLTFTVNAREKVGVVGRTGSGKSTLALSFFRFVEPTEGNILIDGIDICQIGTQDLRSNLTIIPQDPVLFSGTLRSNLDPFQEFDEESIMAALKRVELLPSDDDVDVPEQGDSHSREDLLLTSNVFTDLESPVSEGGQNFSQGQRQLICLARALLKRNRIVLMDEATASVDFETDEAIQKTIATEFADCTILCIAHRLRTVIEYDKILVLDQGEIAEFASPLVLLNTPDSIFNKMCENSGEYEALVALAKEKHELVDVL</sequence>
<dbReference type="PROSITE" id="PS50929">
    <property type="entry name" value="ABC_TM1F"/>
    <property type="match status" value="2"/>
</dbReference>
<dbReference type="GO" id="GO:0000329">
    <property type="term" value="C:fungal-type vacuole membrane"/>
    <property type="evidence" value="ECO:0007669"/>
    <property type="project" value="TreeGrafter"/>
</dbReference>
<feature type="domain" description="ABC transmembrane type-1" evidence="12">
    <location>
        <begin position="21"/>
        <end position="344"/>
    </location>
</feature>
<feature type="transmembrane region" description="Helical" evidence="10">
    <location>
        <begin position="758"/>
        <end position="781"/>
    </location>
</feature>
<feature type="transmembrane region" description="Helical" evidence="10">
    <location>
        <begin position="709"/>
        <end position="728"/>
    </location>
</feature>
<keyword evidence="6" id="KW-0067">ATP-binding</keyword>
<evidence type="ECO:0000256" key="10">
    <source>
        <dbReference type="SAM" id="Phobius"/>
    </source>
</evidence>
<dbReference type="Pfam" id="PF00664">
    <property type="entry name" value="ABC_membrane"/>
    <property type="match status" value="2"/>
</dbReference>
<comment type="caution">
    <text evidence="13">The sequence shown here is derived from an EMBL/GenBank/DDBJ whole genome shotgun (WGS) entry which is preliminary data.</text>
</comment>
<dbReference type="OrthoDB" id="6500128at2759"/>
<accession>A0A168MSU5</accession>
<dbReference type="InterPro" id="IPR017871">
    <property type="entry name" value="ABC_transporter-like_CS"/>
</dbReference>
<keyword evidence="8 10" id="KW-0472">Membrane</keyword>
<feature type="domain" description="ABC transmembrane type-1" evidence="12">
    <location>
        <begin position="745"/>
        <end position="998"/>
    </location>
</feature>
<evidence type="ECO:0000256" key="6">
    <source>
        <dbReference type="ARBA" id="ARBA00022840"/>
    </source>
</evidence>
<dbReference type="CDD" id="cd03250">
    <property type="entry name" value="ABCC_MRP_domain1"/>
    <property type="match status" value="1"/>
</dbReference>
<dbReference type="PANTHER" id="PTHR24223:SF353">
    <property type="entry name" value="ABC TRANSPORTER ATP-BINDING PROTEIN_PERMEASE VMR1-RELATED"/>
    <property type="match status" value="1"/>
</dbReference>
<evidence type="ECO:0000256" key="9">
    <source>
        <dbReference type="ARBA" id="ARBA00023180"/>
    </source>
</evidence>
<dbReference type="CDD" id="cd18596">
    <property type="entry name" value="ABC_6TM_VMR1_D1_like"/>
    <property type="match status" value="1"/>
</dbReference>
<dbReference type="PANTHER" id="PTHR24223">
    <property type="entry name" value="ATP-BINDING CASSETTE SUB-FAMILY C"/>
    <property type="match status" value="1"/>
</dbReference>
<reference evidence="13 14" key="1">
    <citation type="submission" date="2015-06" db="EMBL/GenBank/DDBJ databases">
        <title>Expansion of signal transduction pathways in fungi by whole-genome duplication.</title>
        <authorList>
            <consortium name="DOE Joint Genome Institute"/>
            <person name="Corrochano L.M."/>
            <person name="Kuo A."/>
            <person name="Marcet-Houben M."/>
            <person name="Polaino S."/>
            <person name="Salamov A."/>
            <person name="Villalobos J.M."/>
            <person name="Alvarez M.I."/>
            <person name="Avalos J."/>
            <person name="Benito E.P."/>
            <person name="Benoit I."/>
            <person name="Burger G."/>
            <person name="Camino L.P."/>
            <person name="Canovas D."/>
            <person name="Cerda-Olmedo E."/>
            <person name="Cheng J.-F."/>
            <person name="Dominguez A."/>
            <person name="Elias M."/>
            <person name="Eslava A.P."/>
            <person name="Glaser F."/>
            <person name="Grimwood J."/>
            <person name="Gutierrez G."/>
            <person name="Heitman J."/>
            <person name="Henrissat B."/>
            <person name="Iturriaga E.A."/>
            <person name="Lang B.F."/>
            <person name="Lavin J.L."/>
            <person name="Lee S."/>
            <person name="Li W."/>
            <person name="Lindquist E."/>
            <person name="Lopez-Garcia S."/>
            <person name="Luque E.M."/>
            <person name="Marcos A.T."/>
            <person name="Martin J."/>
            <person name="Mccluskey K."/>
            <person name="Medina H.R."/>
            <person name="Miralles-Duran A."/>
            <person name="Miyazaki A."/>
            <person name="Munoz-Torres E."/>
            <person name="Oguiza J.A."/>
            <person name="Ohm R."/>
            <person name="Olmedo M."/>
            <person name="Orejas M."/>
            <person name="Ortiz-Castellanos L."/>
            <person name="Pisabarro A.G."/>
            <person name="Rodriguez-Romero J."/>
            <person name="Ruiz-Herrera J."/>
            <person name="Ruiz-Vazquez R."/>
            <person name="Sanz C."/>
            <person name="Schackwitz W."/>
            <person name="Schmutz J."/>
            <person name="Shahriari M."/>
            <person name="Shelest E."/>
            <person name="Silva-Franco F."/>
            <person name="Soanes D."/>
            <person name="Syed K."/>
            <person name="Tagua V.G."/>
            <person name="Talbot N.J."/>
            <person name="Thon M."/>
            <person name="De Vries R.P."/>
            <person name="Wiebenga A."/>
            <person name="Yadav J.S."/>
            <person name="Braun E.L."/>
            <person name="Baker S."/>
            <person name="Garre V."/>
            <person name="Horwitz B."/>
            <person name="Torres-Martinez S."/>
            <person name="Idnurm A."/>
            <person name="Herrera-Estrella A."/>
            <person name="Gabaldon T."/>
            <person name="Grigoriev I.V."/>
        </authorList>
    </citation>
    <scope>NUCLEOTIDE SEQUENCE [LARGE SCALE GENOMIC DNA]</scope>
    <source>
        <strain evidence="13 14">CBS 277.49</strain>
    </source>
</reference>
<feature type="transmembrane region" description="Helical" evidence="10">
    <location>
        <begin position="62"/>
        <end position="90"/>
    </location>
</feature>
<feature type="transmembrane region" description="Helical" evidence="10">
    <location>
        <begin position="284"/>
        <end position="305"/>
    </location>
</feature>
<dbReference type="Proteomes" id="UP000077051">
    <property type="component" value="Unassembled WGS sequence"/>
</dbReference>
<gene>
    <name evidence="13" type="ORF">MUCCIDRAFT_139702</name>
</gene>
<keyword evidence="9" id="KW-0325">Glycoprotein</keyword>
<dbReference type="PROSITE" id="PS50893">
    <property type="entry name" value="ABC_TRANSPORTER_2"/>
    <property type="match status" value="2"/>
</dbReference>
<dbReference type="EMBL" id="AMYB01000003">
    <property type="protein sequence ID" value="OAD05318.1"/>
    <property type="molecule type" value="Genomic_DNA"/>
</dbReference>
<feature type="domain" description="ABC transporter" evidence="11">
    <location>
        <begin position="1034"/>
        <end position="1288"/>
    </location>
</feature>
<evidence type="ECO:0000256" key="4">
    <source>
        <dbReference type="ARBA" id="ARBA00022737"/>
    </source>
</evidence>
<evidence type="ECO:0000256" key="2">
    <source>
        <dbReference type="ARBA" id="ARBA00022448"/>
    </source>
</evidence>
<feature type="domain" description="ABC transporter" evidence="11">
    <location>
        <begin position="397"/>
        <end position="647"/>
    </location>
</feature>
<keyword evidence="3 10" id="KW-0812">Transmembrane</keyword>
<dbReference type="CDD" id="cd18604">
    <property type="entry name" value="ABC_6TM_VMR1_D2_like"/>
    <property type="match status" value="1"/>
</dbReference>
<dbReference type="InterPro" id="IPR011527">
    <property type="entry name" value="ABC1_TM_dom"/>
</dbReference>
<evidence type="ECO:0000313" key="14">
    <source>
        <dbReference type="Proteomes" id="UP000077051"/>
    </source>
</evidence>
<comment type="subcellular location">
    <subcellularLocation>
        <location evidence="1">Membrane</location>
        <topology evidence="1">Multi-pass membrane protein</topology>
    </subcellularLocation>
</comment>
<dbReference type="SMART" id="SM00382">
    <property type="entry name" value="AAA"/>
    <property type="match status" value="2"/>
</dbReference>
<dbReference type="GO" id="GO:0005524">
    <property type="term" value="F:ATP binding"/>
    <property type="evidence" value="ECO:0007669"/>
    <property type="project" value="UniProtKB-KW"/>
</dbReference>
<dbReference type="InterPro" id="IPR003439">
    <property type="entry name" value="ABC_transporter-like_ATP-bd"/>
</dbReference>
<organism evidence="13 14">
    <name type="scientific">Mucor lusitanicus CBS 277.49</name>
    <dbReference type="NCBI Taxonomy" id="747725"/>
    <lineage>
        <taxon>Eukaryota</taxon>
        <taxon>Fungi</taxon>
        <taxon>Fungi incertae sedis</taxon>
        <taxon>Mucoromycota</taxon>
        <taxon>Mucoromycotina</taxon>
        <taxon>Mucoromycetes</taxon>
        <taxon>Mucorales</taxon>
        <taxon>Mucorineae</taxon>
        <taxon>Mucoraceae</taxon>
        <taxon>Mucor</taxon>
    </lineage>
</organism>
<dbReference type="Gene3D" id="3.40.50.300">
    <property type="entry name" value="P-loop containing nucleotide triphosphate hydrolases"/>
    <property type="match status" value="2"/>
</dbReference>
<dbReference type="GO" id="GO:0140359">
    <property type="term" value="F:ABC-type transporter activity"/>
    <property type="evidence" value="ECO:0007669"/>
    <property type="project" value="InterPro"/>
</dbReference>
<dbReference type="SUPFAM" id="SSF90123">
    <property type="entry name" value="ABC transporter transmembrane region"/>
    <property type="match status" value="2"/>
</dbReference>
<evidence type="ECO:0000256" key="1">
    <source>
        <dbReference type="ARBA" id="ARBA00004141"/>
    </source>
</evidence>
<dbReference type="PROSITE" id="PS00211">
    <property type="entry name" value="ABC_TRANSPORTER_1"/>
    <property type="match status" value="2"/>
</dbReference>